<reference evidence="1" key="1">
    <citation type="submission" date="2021-06" db="EMBL/GenBank/DDBJ databases">
        <authorList>
            <person name="Kallberg Y."/>
            <person name="Tangrot J."/>
            <person name="Rosling A."/>
        </authorList>
    </citation>
    <scope>NUCLEOTIDE SEQUENCE</scope>
    <source>
        <strain evidence="1">MA453B</strain>
    </source>
</reference>
<proteinExistence type="predicted"/>
<accession>A0A9N9DI08</accession>
<dbReference type="Proteomes" id="UP000789405">
    <property type="component" value="Unassembled WGS sequence"/>
</dbReference>
<dbReference type="AlphaFoldDB" id="A0A9N9DI08"/>
<name>A0A9N9DI08_9GLOM</name>
<gene>
    <name evidence="1" type="ORF">DERYTH_LOCUS9407</name>
</gene>
<protein>
    <submittedName>
        <fullName evidence="1">8042_t:CDS:1</fullName>
    </submittedName>
</protein>
<keyword evidence="2" id="KW-1185">Reference proteome</keyword>
<sequence>MLSSCSSDNWFSNESWLPQYVEKRTNAILGEDQTIIAASMICHIGPEIDTTEEPRHD</sequence>
<dbReference type="EMBL" id="CAJVPY010005133">
    <property type="protein sequence ID" value="CAG8636167.1"/>
    <property type="molecule type" value="Genomic_DNA"/>
</dbReference>
<comment type="caution">
    <text evidence="1">The sequence shown here is derived from an EMBL/GenBank/DDBJ whole genome shotgun (WGS) entry which is preliminary data.</text>
</comment>
<evidence type="ECO:0000313" key="2">
    <source>
        <dbReference type="Proteomes" id="UP000789405"/>
    </source>
</evidence>
<evidence type="ECO:0000313" key="1">
    <source>
        <dbReference type="EMBL" id="CAG8636167.1"/>
    </source>
</evidence>
<organism evidence="1 2">
    <name type="scientific">Dentiscutata erythropus</name>
    <dbReference type="NCBI Taxonomy" id="1348616"/>
    <lineage>
        <taxon>Eukaryota</taxon>
        <taxon>Fungi</taxon>
        <taxon>Fungi incertae sedis</taxon>
        <taxon>Mucoromycota</taxon>
        <taxon>Glomeromycotina</taxon>
        <taxon>Glomeromycetes</taxon>
        <taxon>Diversisporales</taxon>
        <taxon>Gigasporaceae</taxon>
        <taxon>Dentiscutata</taxon>
    </lineage>
</organism>